<dbReference type="FunFam" id="2.60.40.60:FF:000037">
    <property type="entry name" value="FAT atypical cadherin 1"/>
    <property type="match status" value="1"/>
</dbReference>
<evidence type="ECO:0000256" key="12">
    <source>
        <dbReference type="PROSITE-ProRule" id="PRU00043"/>
    </source>
</evidence>
<dbReference type="PROSITE" id="PS00232">
    <property type="entry name" value="CADHERIN_1"/>
    <property type="match status" value="1"/>
</dbReference>
<gene>
    <name evidence="14" type="ORF">KPH14_008690</name>
</gene>
<dbReference type="InterPro" id="IPR020894">
    <property type="entry name" value="Cadherin_CS"/>
</dbReference>
<evidence type="ECO:0000256" key="8">
    <source>
        <dbReference type="ARBA" id="ARBA00022989"/>
    </source>
</evidence>
<keyword evidence="3" id="KW-0812">Transmembrane</keyword>
<dbReference type="PRINTS" id="PR00205">
    <property type="entry name" value="CADHERIN"/>
</dbReference>
<evidence type="ECO:0000256" key="9">
    <source>
        <dbReference type="ARBA" id="ARBA00023136"/>
    </source>
</evidence>
<keyword evidence="6 12" id="KW-0106">Calcium</keyword>
<evidence type="ECO:0000256" key="1">
    <source>
        <dbReference type="ARBA" id="ARBA00004167"/>
    </source>
</evidence>
<keyword evidence="15" id="KW-1185">Reference proteome</keyword>
<evidence type="ECO:0000313" key="14">
    <source>
        <dbReference type="EMBL" id="KAK2579809.1"/>
    </source>
</evidence>
<dbReference type="InterPro" id="IPR002126">
    <property type="entry name" value="Cadherin-like_dom"/>
</dbReference>
<keyword evidence="4" id="KW-0732">Signal</keyword>
<evidence type="ECO:0000259" key="13">
    <source>
        <dbReference type="PROSITE" id="PS50268"/>
    </source>
</evidence>
<dbReference type="GO" id="GO:0005886">
    <property type="term" value="C:plasma membrane"/>
    <property type="evidence" value="ECO:0007669"/>
    <property type="project" value="InterPro"/>
</dbReference>
<comment type="caution">
    <text evidence="14">The sequence shown here is derived from an EMBL/GenBank/DDBJ whole genome shotgun (WGS) entry which is preliminary data.</text>
</comment>
<dbReference type="InterPro" id="IPR015919">
    <property type="entry name" value="Cadherin-like_sf"/>
</dbReference>
<evidence type="ECO:0000313" key="15">
    <source>
        <dbReference type="Proteomes" id="UP001258017"/>
    </source>
</evidence>
<keyword evidence="2" id="KW-0245">EGF-like domain</keyword>
<reference evidence="14" key="2">
    <citation type="journal article" date="2023" name="Commun. Biol.">
        <title>Intrasexual cuticular hydrocarbon dimorphism in a wasp sheds light on hydrocarbon biosynthesis genes in Hymenoptera.</title>
        <authorList>
            <person name="Moris V.C."/>
            <person name="Podsiadlowski L."/>
            <person name="Martin S."/>
            <person name="Oeyen J.P."/>
            <person name="Donath A."/>
            <person name="Petersen M."/>
            <person name="Wilbrandt J."/>
            <person name="Misof B."/>
            <person name="Liedtke D."/>
            <person name="Thamm M."/>
            <person name="Scheiner R."/>
            <person name="Schmitt T."/>
            <person name="Niehuis O."/>
        </authorList>
    </citation>
    <scope>NUCLEOTIDE SEQUENCE</scope>
    <source>
        <strain evidence="14">GBR_01_08_01A</strain>
    </source>
</reference>
<evidence type="ECO:0000256" key="5">
    <source>
        <dbReference type="ARBA" id="ARBA00022737"/>
    </source>
</evidence>
<evidence type="ECO:0000256" key="11">
    <source>
        <dbReference type="ARBA" id="ARBA00023180"/>
    </source>
</evidence>
<dbReference type="SUPFAM" id="SSF49313">
    <property type="entry name" value="Cadherin-like"/>
    <property type="match status" value="2"/>
</dbReference>
<organism evidence="14 15">
    <name type="scientific">Odynerus spinipes</name>
    <dbReference type="NCBI Taxonomy" id="1348599"/>
    <lineage>
        <taxon>Eukaryota</taxon>
        <taxon>Metazoa</taxon>
        <taxon>Ecdysozoa</taxon>
        <taxon>Arthropoda</taxon>
        <taxon>Hexapoda</taxon>
        <taxon>Insecta</taxon>
        <taxon>Pterygota</taxon>
        <taxon>Neoptera</taxon>
        <taxon>Endopterygota</taxon>
        <taxon>Hymenoptera</taxon>
        <taxon>Apocrita</taxon>
        <taxon>Aculeata</taxon>
        <taxon>Vespoidea</taxon>
        <taxon>Vespidae</taxon>
        <taxon>Eumeninae</taxon>
        <taxon>Odynerus</taxon>
    </lineage>
</organism>
<feature type="domain" description="Cadherin" evidence="13">
    <location>
        <begin position="7"/>
        <end position="57"/>
    </location>
</feature>
<comment type="subcellular location">
    <subcellularLocation>
        <location evidence="1">Membrane</location>
        <topology evidence="1">Single-pass membrane protein</topology>
    </subcellularLocation>
</comment>
<dbReference type="PANTHER" id="PTHR24026">
    <property type="entry name" value="FAT ATYPICAL CADHERIN-RELATED"/>
    <property type="match status" value="1"/>
</dbReference>
<dbReference type="GO" id="GO:0005509">
    <property type="term" value="F:calcium ion binding"/>
    <property type="evidence" value="ECO:0007669"/>
    <property type="project" value="UniProtKB-UniRule"/>
</dbReference>
<evidence type="ECO:0000256" key="3">
    <source>
        <dbReference type="ARBA" id="ARBA00022692"/>
    </source>
</evidence>
<keyword evidence="8" id="KW-1133">Transmembrane helix</keyword>
<keyword evidence="7" id="KW-0130">Cell adhesion</keyword>
<accession>A0AAD9RHE0</accession>
<proteinExistence type="predicted"/>
<protein>
    <recommendedName>
        <fullName evidence="13">Cadherin domain-containing protein</fullName>
    </recommendedName>
</protein>
<keyword evidence="10" id="KW-1015">Disulfide bond</keyword>
<reference evidence="14" key="1">
    <citation type="submission" date="2021-08" db="EMBL/GenBank/DDBJ databases">
        <authorList>
            <person name="Misof B."/>
            <person name="Oliver O."/>
            <person name="Podsiadlowski L."/>
            <person name="Donath A."/>
            <person name="Peters R."/>
            <person name="Mayer C."/>
            <person name="Rust J."/>
            <person name="Gunkel S."/>
            <person name="Lesny P."/>
            <person name="Martin S."/>
            <person name="Oeyen J.P."/>
            <person name="Petersen M."/>
            <person name="Panagiotis P."/>
            <person name="Wilbrandt J."/>
            <person name="Tanja T."/>
        </authorList>
    </citation>
    <scope>NUCLEOTIDE SEQUENCE</scope>
    <source>
        <strain evidence="14">GBR_01_08_01A</strain>
        <tissue evidence="14">Thorax + abdomen</tissue>
    </source>
</reference>
<keyword evidence="11" id="KW-0325">Glycoprotein</keyword>
<dbReference type="PANTHER" id="PTHR24026:SF125">
    <property type="entry name" value="FAT-LIKE CADHERIN-RELATED TUMOR SUPPRESSOR HOMOLOG"/>
    <property type="match status" value="1"/>
</dbReference>
<evidence type="ECO:0000256" key="4">
    <source>
        <dbReference type="ARBA" id="ARBA00022729"/>
    </source>
</evidence>
<feature type="domain" description="Cadherin" evidence="13">
    <location>
        <begin position="58"/>
        <end position="132"/>
    </location>
</feature>
<dbReference type="PROSITE" id="PS50268">
    <property type="entry name" value="CADHERIN_2"/>
    <property type="match status" value="2"/>
</dbReference>
<dbReference type="AlphaFoldDB" id="A0AAD9RHE0"/>
<evidence type="ECO:0000256" key="6">
    <source>
        <dbReference type="ARBA" id="ARBA00022837"/>
    </source>
</evidence>
<dbReference type="Pfam" id="PF00028">
    <property type="entry name" value="Cadherin"/>
    <property type="match status" value="1"/>
</dbReference>
<dbReference type="Gene3D" id="2.60.40.60">
    <property type="entry name" value="Cadherins"/>
    <property type="match status" value="2"/>
</dbReference>
<dbReference type="CDD" id="cd11304">
    <property type="entry name" value="Cadherin_repeat"/>
    <property type="match status" value="2"/>
</dbReference>
<evidence type="ECO:0000256" key="10">
    <source>
        <dbReference type="ARBA" id="ARBA00023157"/>
    </source>
</evidence>
<dbReference type="GO" id="GO:0007156">
    <property type="term" value="P:homophilic cell adhesion via plasma membrane adhesion molecules"/>
    <property type="evidence" value="ECO:0007669"/>
    <property type="project" value="InterPro"/>
</dbReference>
<dbReference type="EMBL" id="JAIFRP010000074">
    <property type="protein sequence ID" value="KAK2579809.1"/>
    <property type="molecule type" value="Genomic_DNA"/>
</dbReference>
<keyword evidence="5" id="KW-0677">Repeat</keyword>
<dbReference type="Proteomes" id="UP001258017">
    <property type="component" value="Unassembled WGS sequence"/>
</dbReference>
<evidence type="ECO:0000256" key="7">
    <source>
        <dbReference type="ARBA" id="ARBA00022889"/>
    </source>
</evidence>
<keyword evidence="9" id="KW-0472">Membrane</keyword>
<sequence length="133" mass="14644">MAEYDVGNIRTKAVLDVETKSGYWLTVYAQDHGVVPLSSSLEVYVEVLDENDNTPLTELPVYYPSVPENSPAGVSVLQIRAFDRDASPQQFTFSISSGNPEGYFLINSSTGLITTSGRKLDRENQAEHVLEVS</sequence>
<evidence type="ECO:0000256" key="2">
    <source>
        <dbReference type="ARBA" id="ARBA00022536"/>
    </source>
</evidence>
<name>A0AAD9RHE0_9HYME</name>